<dbReference type="WBParaSite" id="jg926">
    <property type="protein sequence ID" value="jg926"/>
    <property type="gene ID" value="jg926"/>
</dbReference>
<proteinExistence type="predicted"/>
<organism evidence="1 2">
    <name type="scientific">Ditylenchus dipsaci</name>
    <dbReference type="NCBI Taxonomy" id="166011"/>
    <lineage>
        <taxon>Eukaryota</taxon>
        <taxon>Metazoa</taxon>
        <taxon>Ecdysozoa</taxon>
        <taxon>Nematoda</taxon>
        <taxon>Chromadorea</taxon>
        <taxon>Rhabditida</taxon>
        <taxon>Tylenchina</taxon>
        <taxon>Tylenchomorpha</taxon>
        <taxon>Sphaerularioidea</taxon>
        <taxon>Anguinidae</taxon>
        <taxon>Anguininae</taxon>
        <taxon>Ditylenchus</taxon>
    </lineage>
</organism>
<keyword evidence="1" id="KW-1185">Reference proteome</keyword>
<evidence type="ECO:0000313" key="2">
    <source>
        <dbReference type="WBParaSite" id="jg926"/>
    </source>
</evidence>
<dbReference type="AlphaFoldDB" id="A0A915ESA4"/>
<protein>
    <submittedName>
        <fullName evidence="2">Uncharacterized protein</fullName>
    </submittedName>
</protein>
<accession>A0A915ESA4</accession>
<name>A0A915ESA4_9BILA</name>
<evidence type="ECO:0000313" key="1">
    <source>
        <dbReference type="Proteomes" id="UP000887574"/>
    </source>
</evidence>
<dbReference type="Proteomes" id="UP000887574">
    <property type="component" value="Unplaced"/>
</dbReference>
<sequence>MSLGLGLILHPMCYFSFSLNNGTRSDDETEMYFYNERDRSSNHSPIFAFLCRHKLWSIAELVRGCACRVKQHFAESEIKELACCCRSQAAHRQKEAIFRRKSMFLTGADFIDKD</sequence>
<reference evidence="2" key="1">
    <citation type="submission" date="2022-11" db="UniProtKB">
        <authorList>
            <consortium name="WormBaseParasite"/>
        </authorList>
    </citation>
    <scope>IDENTIFICATION</scope>
</reference>